<organism evidence="2 3">
    <name type="scientific">Streptomyces polychromogenes</name>
    <dbReference type="NCBI Taxonomy" id="67342"/>
    <lineage>
        <taxon>Bacteria</taxon>
        <taxon>Bacillati</taxon>
        <taxon>Actinomycetota</taxon>
        <taxon>Actinomycetes</taxon>
        <taxon>Kitasatosporales</taxon>
        <taxon>Streptomycetaceae</taxon>
        <taxon>Streptomyces</taxon>
    </lineage>
</organism>
<keyword evidence="3" id="KW-1185">Reference proteome</keyword>
<name>A0ABN0V849_9ACTN</name>
<dbReference type="RefSeq" id="WP_344155094.1">
    <property type="nucleotide sequence ID" value="NZ_BAAABV010000011.1"/>
</dbReference>
<gene>
    <name evidence="2" type="ORF">GCM10010302_17460</name>
</gene>
<protein>
    <submittedName>
        <fullName evidence="2">Uncharacterized protein</fullName>
    </submittedName>
</protein>
<reference evidence="2 3" key="1">
    <citation type="journal article" date="2019" name="Int. J. Syst. Evol. Microbiol.">
        <title>The Global Catalogue of Microorganisms (GCM) 10K type strain sequencing project: providing services to taxonomists for standard genome sequencing and annotation.</title>
        <authorList>
            <consortium name="The Broad Institute Genomics Platform"/>
            <consortium name="The Broad Institute Genome Sequencing Center for Infectious Disease"/>
            <person name="Wu L."/>
            <person name="Ma J."/>
        </authorList>
    </citation>
    <scope>NUCLEOTIDE SEQUENCE [LARGE SCALE GENOMIC DNA]</scope>
    <source>
        <strain evidence="2 3">JCM 4505</strain>
    </source>
</reference>
<evidence type="ECO:0000313" key="3">
    <source>
        <dbReference type="Proteomes" id="UP001501867"/>
    </source>
</evidence>
<comment type="caution">
    <text evidence="2">The sequence shown here is derived from an EMBL/GenBank/DDBJ whole genome shotgun (WGS) entry which is preliminary data.</text>
</comment>
<evidence type="ECO:0000313" key="2">
    <source>
        <dbReference type="EMBL" id="GAA0280185.1"/>
    </source>
</evidence>
<feature type="compositionally biased region" description="Low complexity" evidence="1">
    <location>
        <begin position="32"/>
        <end position="43"/>
    </location>
</feature>
<proteinExistence type="predicted"/>
<sequence length="54" mass="5721">MIEPYGLMGPIPVVREARARLETARTASVGAAAEAQAQQQKAARNIEKLTSPDG</sequence>
<accession>A0ABN0V849</accession>
<evidence type="ECO:0000256" key="1">
    <source>
        <dbReference type="SAM" id="MobiDB-lite"/>
    </source>
</evidence>
<dbReference type="Proteomes" id="UP001501867">
    <property type="component" value="Unassembled WGS sequence"/>
</dbReference>
<feature type="region of interest" description="Disordered" evidence="1">
    <location>
        <begin position="32"/>
        <end position="54"/>
    </location>
</feature>
<dbReference type="EMBL" id="BAAABV010000011">
    <property type="protein sequence ID" value="GAA0280185.1"/>
    <property type="molecule type" value="Genomic_DNA"/>
</dbReference>